<evidence type="ECO:0000313" key="3">
    <source>
        <dbReference type="Proteomes" id="UP000193380"/>
    </source>
</evidence>
<keyword evidence="1" id="KW-1133">Transmembrane helix</keyword>
<proteinExistence type="predicted"/>
<feature type="transmembrane region" description="Helical" evidence="1">
    <location>
        <begin position="193"/>
        <end position="216"/>
    </location>
</feature>
<protein>
    <submittedName>
        <fullName evidence="2">Uncharacterized protein</fullName>
    </submittedName>
</protein>
<organism evidence="2 3">
    <name type="scientific">Oncorhynchus mykiss</name>
    <name type="common">Rainbow trout</name>
    <name type="synonym">Salmo gairdneri</name>
    <dbReference type="NCBI Taxonomy" id="8022"/>
    <lineage>
        <taxon>Eukaryota</taxon>
        <taxon>Metazoa</taxon>
        <taxon>Chordata</taxon>
        <taxon>Craniata</taxon>
        <taxon>Vertebrata</taxon>
        <taxon>Euteleostomi</taxon>
        <taxon>Actinopterygii</taxon>
        <taxon>Neopterygii</taxon>
        <taxon>Teleostei</taxon>
        <taxon>Protacanthopterygii</taxon>
        <taxon>Salmoniformes</taxon>
        <taxon>Salmonidae</taxon>
        <taxon>Salmoninae</taxon>
        <taxon>Oncorhynchus</taxon>
    </lineage>
</organism>
<dbReference type="AlphaFoldDB" id="A0A060WX20"/>
<evidence type="ECO:0000256" key="1">
    <source>
        <dbReference type="SAM" id="Phobius"/>
    </source>
</evidence>
<accession>A0A060WX20</accession>
<evidence type="ECO:0000313" key="2">
    <source>
        <dbReference type="EMBL" id="CDQ71552.1"/>
    </source>
</evidence>
<reference evidence="2" key="1">
    <citation type="journal article" date="2014" name="Nat. Commun.">
        <title>The rainbow trout genome provides novel insights into evolution after whole-genome duplication in vertebrates.</title>
        <authorList>
            <person name="Berthelot C."/>
            <person name="Brunet F."/>
            <person name="Chalopin D."/>
            <person name="Juanchich A."/>
            <person name="Bernard M."/>
            <person name="Noel B."/>
            <person name="Bento P."/>
            <person name="Da Silva C."/>
            <person name="Labadie K."/>
            <person name="Alberti A."/>
            <person name="Aury J.M."/>
            <person name="Louis A."/>
            <person name="Dehais P."/>
            <person name="Bardou P."/>
            <person name="Montfort J."/>
            <person name="Klopp C."/>
            <person name="Cabau C."/>
            <person name="Gaspin C."/>
            <person name="Thorgaard G.H."/>
            <person name="Boussaha M."/>
            <person name="Quillet E."/>
            <person name="Guyomard R."/>
            <person name="Galiana D."/>
            <person name="Bobe J."/>
            <person name="Volff J.N."/>
            <person name="Genet C."/>
            <person name="Wincker P."/>
            <person name="Jaillon O."/>
            <person name="Roest Crollius H."/>
            <person name="Guiguen Y."/>
        </authorList>
    </citation>
    <scope>NUCLEOTIDE SEQUENCE [LARGE SCALE GENOMIC DNA]</scope>
</reference>
<dbReference type="EMBL" id="FR904774">
    <property type="protein sequence ID" value="CDQ71552.1"/>
    <property type="molecule type" value="Genomic_DNA"/>
</dbReference>
<gene>
    <name evidence="2" type="ORF">GSONMT00016992001</name>
</gene>
<feature type="transmembrane region" description="Helical" evidence="1">
    <location>
        <begin position="161"/>
        <end position="186"/>
    </location>
</feature>
<sequence length="221" mass="24333">MSFSQHISKLQAKVKSRLGFLYCKHFSFTPAAKLTLIQMTILPTLDYGDIIYRSAGLTPPYLRYLLQPSSSTCNTGSASHILLKVPKAHTSLCHSSFQFAAASDWNELQKTLKSPSLHSKTQSWTLLLTVWLLCVIYYCLYLLAFLCCCLCPIMLVPCCVATMLLSCAVSTMLCCHVLLPCYVVVLGRSLCSVVVSCPIFVFLIPAPIPAGVLLPFGRPSL</sequence>
<keyword evidence="1" id="KW-0812">Transmembrane</keyword>
<keyword evidence="1" id="KW-0472">Membrane</keyword>
<feature type="transmembrane region" description="Helical" evidence="1">
    <location>
        <begin position="126"/>
        <end position="155"/>
    </location>
</feature>
<dbReference type="PaxDb" id="8022-A0A060WX20"/>
<reference evidence="2" key="2">
    <citation type="submission" date="2014-03" db="EMBL/GenBank/DDBJ databases">
        <authorList>
            <person name="Genoscope - CEA"/>
        </authorList>
    </citation>
    <scope>NUCLEOTIDE SEQUENCE</scope>
</reference>
<dbReference type="Proteomes" id="UP000193380">
    <property type="component" value="Unassembled WGS sequence"/>
</dbReference>
<name>A0A060WX20_ONCMY</name>